<evidence type="ECO:0000256" key="8">
    <source>
        <dbReference type="ARBA" id="ARBA00023136"/>
    </source>
</evidence>
<feature type="region of interest" description="Disordered" evidence="11">
    <location>
        <begin position="444"/>
        <end position="472"/>
    </location>
</feature>
<evidence type="ECO:0000313" key="15">
    <source>
        <dbReference type="EMBL" id="EYT47928.1"/>
    </source>
</evidence>
<organism evidence="15 16">
    <name type="scientific">Brachybacterium muris UCD-AY4</name>
    <dbReference type="NCBI Taxonomy" id="1249481"/>
    <lineage>
        <taxon>Bacteria</taxon>
        <taxon>Bacillati</taxon>
        <taxon>Actinomycetota</taxon>
        <taxon>Actinomycetes</taxon>
        <taxon>Micrococcales</taxon>
        <taxon>Dermabacteraceae</taxon>
        <taxon>Brachybacterium</taxon>
    </lineage>
</organism>
<keyword evidence="4 10" id="KW-0812">Transmembrane</keyword>
<dbReference type="InterPro" id="IPR036318">
    <property type="entry name" value="FAD-bd_PCMH-like_sf"/>
</dbReference>
<evidence type="ECO:0000256" key="5">
    <source>
        <dbReference type="ARBA" id="ARBA00022737"/>
    </source>
</evidence>
<keyword evidence="5" id="KW-0677">Repeat</keyword>
<feature type="transmembrane region" description="Helical" evidence="12">
    <location>
        <begin position="143"/>
        <end position="162"/>
    </location>
</feature>
<evidence type="ECO:0000256" key="9">
    <source>
        <dbReference type="PROSITE-ProRule" id="PRU00703"/>
    </source>
</evidence>
<evidence type="ECO:0000256" key="11">
    <source>
        <dbReference type="SAM" id="MobiDB-lite"/>
    </source>
</evidence>
<evidence type="ECO:0000259" key="13">
    <source>
        <dbReference type="PROSITE" id="PS51371"/>
    </source>
</evidence>
<dbReference type="GO" id="GO:0005886">
    <property type="term" value="C:plasma membrane"/>
    <property type="evidence" value="ECO:0007669"/>
    <property type="project" value="UniProtKB-SubCell"/>
</dbReference>
<dbReference type="InterPro" id="IPR005170">
    <property type="entry name" value="Transptr-assoc_dom"/>
</dbReference>
<feature type="compositionally biased region" description="Basic and acidic residues" evidence="11">
    <location>
        <begin position="444"/>
        <end position="453"/>
    </location>
</feature>
<evidence type="ECO:0000256" key="2">
    <source>
        <dbReference type="ARBA" id="ARBA00006337"/>
    </source>
</evidence>
<sequence>MGTTILLLLLGILIILVLIAANGYFVAQEFAFMSVDRAKLRAAAAGGDEAAARALKVTERTSFMLSGAQLGITVTGLMVGYVAEPLVGEALGDLLGRAGVPAAVSISVGTVLALVIATVVQMIFGELYPKNLAIAAADKVARLVSRTTLIYLALFGWLISFFDHASNALIRLLGMEPVHDVDSTATAKDLERIVRDSRASGDMPEDLSNVIDRVIDFPEQDAEHAMVPRAKVDTVDEDTTIGEIRTLMAGAHSRYPVVSDEDEPVGVVLMTDLLAARHRDEEPVTVAMREPLIVPERMPLPDVLEALSEVGQEIACVIDEFGTFSGILTEEDLAEELIGELHDEHDEDTDEVTASDGPEDSWEMDGDVHADELIRLIGYPLPEDDYETVGGLVIAQLGELPEEGRTLTVTLPAVPSDMVADQPMRRELHIEVLETDRHVPSRLRVELQEHEVDPGELEDLDDDETRDEEEQR</sequence>
<comment type="subcellular location">
    <subcellularLocation>
        <location evidence="1">Cell membrane</location>
        <topology evidence="1">Multi-pass membrane protein</topology>
    </subcellularLocation>
</comment>
<dbReference type="InterPro" id="IPR044751">
    <property type="entry name" value="Ion_transp-like_CBS"/>
</dbReference>
<dbReference type="HOGENOM" id="CLU_015237_4_0_11"/>
<comment type="similarity">
    <text evidence="2">Belongs to the UPF0053 family.</text>
</comment>
<dbReference type="InterPro" id="IPR016169">
    <property type="entry name" value="FAD-bd_PCMH_sub2"/>
</dbReference>
<dbReference type="Pfam" id="PF01595">
    <property type="entry name" value="CNNM"/>
    <property type="match status" value="1"/>
</dbReference>
<dbReference type="SMART" id="SM00116">
    <property type="entry name" value="CBS"/>
    <property type="match status" value="2"/>
</dbReference>
<evidence type="ECO:0000256" key="7">
    <source>
        <dbReference type="ARBA" id="ARBA00023122"/>
    </source>
</evidence>
<dbReference type="Gene3D" id="3.30.465.10">
    <property type="match status" value="1"/>
</dbReference>
<dbReference type="InterPro" id="IPR002550">
    <property type="entry name" value="CNNM"/>
</dbReference>
<evidence type="ECO:0000256" key="4">
    <source>
        <dbReference type="ARBA" id="ARBA00022692"/>
    </source>
</evidence>
<keyword evidence="7 9" id="KW-0129">CBS domain</keyword>
<dbReference type="OrthoDB" id="110231at2"/>
<feature type="transmembrane region" description="Helical" evidence="12">
    <location>
        <begin position="6"/>
        <end position="27"/>
    </location>
</feature>
<evidence type="ECO:0000313" key="16">
    <source>
        <dbReference type="Proteomes" id="UP000019754"/>
    </source>
</evidence>
<dbReference type="Proteomes" id="UP000019754">
    <property type="component" value="Unassembled WGS sequence"/>
</dbReference>
<evidence type="ECO:0000256" key="10">
    <source>
        <dbReference type="PROSITE-ProRule" id="PRU01193"/>
    </source>
</evidence>
<dbReference type="RefSeq" id="WP_017824159.1">
    <property type="nucleotide sequence ID" value="NZ_AORC01000021.1"/>
</dbReference>
<dbReference type="Gene3D" id="3.10.580.10">
    <property type="entry name" value="CBS-domain"/>
    <property type="match status" value="1"/>
</dbReference>
<dbReference type="PROSITE" id="PS51846">
    <property type="entry name" value="CNNM"/>
    <property type="match status" value="1"/>
</dbReference>
<keyword evidence="3" id="KW-1003">Cell membrane</keyword>
<keyword evidence="8 10" id="KW-0472">Membrane</keyword>
<dbReference type="InterPro" id="IPR051676">
    <property type="entry name" value="UPF0053_domain"/>
</dbReference>
<reference evidence="15 16" key="1">
    <citation type="journal article" date="2013" name="Genome Announc.">
        <title>Draft genome sequence of an Actinobacterium, Brachybacterium muris strain UCD-AY4.</title>
        <authorList>
            <person name="Lo J.R."/>
            <person name="Lang J.M."/>
            <person name="Darling A.E."/>
            <person name="Eisen J.A."/>
            <person name="Coil D.A."/>
        </authorList>
    </citation>
    <scope>NUCLEOTIDE SEQUENCE [LARGE SCALE GENOMIC DNA]</scope>
    <source>
        <strain evidence="15 16">UCD-AY4</strain>
    </source>
</reference>
<dbReference type="SMART" id="SM01091">
    <property type="entry name" value="CorC_HlyC"/>
    <property type="match status" value="1"/>
</dbReference>
<dbReference type="EMBL" id="AORC01000021">
    <property type="protein sequence ID" value="EYT47928.1"/>
    <property type="molecule type" value="Genomic_DNA"/>
</dbReference>
<feature type="domain" description="CBS" evidence="13">
    <location>
        <begin position="226"/>
        <end position="284"/>
    </location>
</feature>
<evidence type="ECO:0000256" key="3">
    <source>
        <dbReference type="ARBA" id="ARBA00022475"/>
    </source>
</evidence>
<evidence type="ECO:0000256" key="6">
    <source>
        <dbReference type="ARBA" id="ARBA00022989"/>
    </source>
</evidence>
<dbReference type="Pfam" id="PF00571">
    <property type="entry name" value="CBS"/>
    <property type="match status" value="2"/>
</dbReference>
<dbReference type="PANTHER" id="PTHR43099">
    <property type="entry name" value="UPF0053 PROTEIN YRKA"/>
    <property type="match status" value="1"/>
</dbReference>
<gene>
    <name evidence="15" type="ORF">D641_0114170</name>
</gene>
<dbReference type="SUPFAM" id="SSF56176">
    <property type="entry name" value="FAD-binding/transporter-associated domain-like"/>
    <property type="match status" value="1"/>
</dbReference>
<feature type="domain" description="CBS" evidence="13">
    <location>
        <begin position="287"/>
        <end position="344"/>
    </location>
</feature>
<keyword evidence="16" id="KW-1185">Reference proteome</keyword>
<dbReference type="GO" id="GO:0050660">
    <property type="term" value="F:flavin adenine dinucleotide binding"/>
    <property type="evidence" value="ECO:0007669"/>
    <property type="project" value="InterPro"/>
</dbReference>
<feature type="transmembrane region" description="Helical" evidence="12">
    <location>
        <begin position="63"/>
        <end position="83"/>
    </location>
</feature>
<protein>
    <submittedName>
        <fullName evidence="15">Membrane protein</fullName>
    </submittedName>
</protein>
<dbReference type="InterPro" id="IPR000644">
    <property type="entry name" value="CBS_dom"/>
</dbReference>
<dbReference type="InterPro" id="IPR046342">
    <property type="entry name" value="CBS_dom_sf"/>
</dbReference>
<feature type="compositionally biased region" description="Acidic residues" evidence="11">
    <location>
        <begin position="454"/>
        <end position="472"/>
    </location>
</feature>
<evidence type="ECO:0000256" key="12">
    <source>
        <dbReference type="SAM" id="Phobius"/>
    </source>
</evidence>
<dbReference type="PANTHER" id="PTHR43099:SF6">
    <property type="entry name" value="UPF0053 PROTEIN RV1842C"/>
    <property type="match status" value="1"/>
</dbReference>
<dbReference type="CDD" id="cd04590">
    <property type="entry name" value="CBS_pair_CorC_HlyC_assoc"/>
    <property type="match status" value="1"/>
</dbReference>
<dbReference type="SUPFAM" id="SSF54631">
    <property type="entry name" value="CBS-domain pair"/>
    <property type="match status" value="1"/>
</dbReference>
<feature type="domain" description="CNNM transmembrane" evidence="14">
    <location>
        <begin position="4"/>
        <end position="207"/>
    </location>
</feature>
<dbReference type="Pfam" id="PF03471">
    <property type="entry name" value="CorC_HlyC"/>
    <property type="match status" value="1"/>
</dbReference>
<keyword evidence="6 10" id="KW-1133">Transmembrane helix</keyword>
<name>A0A022KQ27_9MICO</name>
<evidence type="ECO:0000256" key="1">
    <source>
        <dbReference type="ARBA" id="ARBA00004651"/>
    </source>
</evidence>
<dbReference type="STRING" id="1249481.D641_0114170"/>
<comment type="caution">
    <text evidence="15">The sequence shown here is derived from an EMBL/GenBank/DDBJ whole genome shotgun (WGS) entry which is preliminary data.</text>
</comment>
<dbReference type="AlphaFoldDB" id="A0A022KQ27"/>
<proteinExistence type="inferred from homology"/>
<feature type="transmembrane region" description="Helical" evidence="12">
    <location>
        <begin position="103"/>
        <end position="123"/>
    </location>
</feature>
<evidence type="ECO:0000259" key="14">
    <source>
        <dbReference type="PROSITE" id="PS51846"/>
    </source>
</evidence>
<dbReference type="PROSITE" id="PS51371">
    <property type="entry name" value="CBS"/>
    <property type="match status" value="2"/>
</dbReference>
<accession>A0A022KQ27</accession>